<comment type="subcellular location">
    <subcellularLocation>
        <location evidence="1">Mitochondrion</location>
    </subcellularLocation>
</comment>
<evidence type="ECO:0000256" key="1">
    <source>
        <dbReference type="ARBA" id="ARBA00004173"/>
    </source>
</evidence>
<keyword evidence="9" id="KW-0496">Mitochondrion</keyword>
<evidence type="ECO:0000256" key="11">
    <source>
        <dbReference type="ARBA" id="ARBA00035134"/>
    </source>
</evidence>
<dbReference type="GO" id="GO:0019843">
    <property type="term" value="F:rRNA binding"/>
    <property type="evidence" value="ECO:0007669"/>
    <property type="project" value="UniProtKB-KW"/>
</dbReference>
<keyword evidence="4" id="KW-0677">Repeat</keyword>
<proteinExistence type="inferred from homology"/>
<keyword evidence="7" id="KW-0809">Transit peptide</keyword>
<dbReference type="Pfam" id="PF22330">
    <property type="entry name" value="Rib_mS39_PPR"/>
    <property type="match status" value="1"/>
</dbReference>
<dbReference type="EMBL" id="JARGDH010000004">
    <property type="protein sequence ID" value="KAL0270260.1"/>
    <property type="molecule type" value="Genomic_DNA"/>
</dbReference>
<dbReference type="InterPro" id="IPR011990">
    <property type="entry name" value="TPR-like_helical_dom_sf"/>
</dbReference>
<sequence>MNPNLIVGCGRLNLKNTLLQAQSTLRLDRRNKVVNGINIPNRIERTPTEILAALSATVKTESIPPYRFPDAIPLIAPHQRKLLALSTESGRTSARWIVRENPSLFEHRVAEPYIDAYAPPKKYTEKSVVSEETLLSTINNIEVEESMKLYDILTSKGIDVQQSTKQQLLELVCFYNSSNKPDELLLEKNYFLSGETVLLNTWKDDFPLKLLSEMEHTTNARSALILGKNKYNDAEGARQLFLDGQEKGMKFPVEVFNAVLRRSHTASSSNDATAENVLRILRTMEREGVKPNVYTLNAVLACIADSRKWFQSRAFALKVFNEFTSIGIKPSLASYYYLIKVFFDRTKVNTIFEDILDSMKGVCFDLQHEDDTKFFVRAMEISALNFNDVSLCKKVDNILNTGNNIRFLHGAVDEHTYYQRFLQVSFRNDFEFGYKRYRELAPYVAYVDVPVLTALLDGVEANEKYEYLERIWKDIRSSSYYNYIGILTKLVINLRASLSKIPEDVILTVTTEVWNNTKDTTIPGKMDDEFISNFLYIFSVLKDLKMACEVFDSVTVDEKIRNVIFTRESIELFINLCISGKRVEAGLRGLEYAAYIKCFGLYEVNRRSTSQLPADRF</sequence>
<dbReference type="GO" id="GO:1990904">
    <property type="term" value="C:ribonucleoprotein complex"/>
    <property type="evidence" value="ECO:0007669"/>
    <property type="project" value="UniProtKB-KW"/>
</dbReference>
<name>A0AAW2HJZ0_9NEOP</name>
<protein>
    <recommendedName>
        <fullName evidence="11">Small ribosomal subunit protein mS39</fullName>
    </recommendedName>
</protein>
<evidence type="ECO:0000256" key="7">
    <source>
        <dbReference type="ARBA" id="ARBA00022946"/>
    </source>
</evidence>
<gene>
    <name evidence="12" type="ORF">PYX00_007730</name>
</gene>
<comment type="similarity">
    <text evidence="2">Belongs to the mitochondrion-specific ribosomal protein mS39 family.</text>
</comment>
<evidence type="ECO:0000256" key="8">
    <source>
        <dbReference type="ARBA" id="ARBA00022980"/>
    </source>
</evidence>
<keyword evidence="5" id="KW-0810">Translation regulation</keyword>
<comment type="caution">
    <text evidence="12">The sequence shown here is derived from an EMBL/GenBank/DDBJ whole genome shotgun (WGS) entry which is preliminary data.</text>
</comment>
<dbReference type="AlphaFoldDB" id="A0AAW2HJZ0"/>
<evidence type="ECO:0000256" key="6">
    <source>
        <dbReference type="ARBA" id="ARBA00022884"/>
    </source>
</evidence>
<dbReference type="GO" id="GO:0043024">
    <property type="term" value="F:ribosomal small subunit binding"/>
    <property type="evidence" value="ECO:0007669"/>
    <property type="project" value="InterPro"/>
</dbReference>
<dbReference type="InterPro" id="IPR037387">
    <property type="entry name" value="PTCD3"/>
</dbReference>
<evidence type="ECO:0000256" key="9">
    <source>
        <dbReference type="ARBA" id="ARBA00023128"/>
    </source>
</evidence>
<dbReference type="Pfam" id="PF13812">
    <property type="entry name" value="PPR_3"/>
    <property type="match status" value="1"/>
</dbReference>
<organism evidence="12">
    <name type="scientific">Menopon gallinae</name>
    <name type="common">poultry shaft louse</name>
    <dbReference type="NCBI Taxonomy" id="328185"/>
    <lineage>
        <taxon>Eukaryota</taxon>
        <taxon>Metazoa</taxon>
        <taxon>Ecdysozoa</taxon>
        <taxon>Arthropoda</taxon>
        <taxon>Hexapoda</taxon>
        <taxon>Insecta</taxon>
        <taxon>Pterygota</taxon>
        <taxon>Neoptera</taxon>
        <taxon>Paraneoptera</taxon>
        <taxon>Psocodea</taxon>
        <taxon>Troctomorpha</taxon>
        <taxon>Phthiraptera</taxon>
        <taxon>Amblycera</taxon>
        <taxon>Menoponidae</taxon>
        <taxon>Menopon</taxon>
    </lineage>
</organism>
<dbReference type="Gene3D" id="1.25.40.10">
    <property type="entry name" value="Tetratricopeptide repeat domain"/>
    <property type="match status" value="1"/>
</dbReference>
<dbReference type="InterPro" id="IPR002885">
    <property type="entry name" value="PPR_rpt"/>
</dbReference>
<evidence type="ECO:0000313" key="12">
    <source>
        <dbReference type="EMBL" id="KAL0270260.1"/>
    </source>
</evidence>
<keyword evidence="10" id="KW-0687">Ribonucleoprotein</keyword>
<evidence type="ECO:0000256" key="10">
    <source>
        <dbReference type="ARBA" id="ARBA00023274"/>
    </source>
</evidence>
<dbReference type="PANTHER" id="PTHR16276">
    <property type="entry name" value="PENTATRICOPEPTIDE REPEAT DOMAIN-CONTAINING PROTEIN 3"/>
    <property type="match status" value="1"/>
</dbReference>
<dbReference type="GO" id="GO:0005840">
    <property type="term" value="C:ribosome"/>
    <property type="evidence" value="ECO:0007669"/>
    <property type="project" value="UniProtKB-KW"/>
</dbReference>
<accession>A0AAW2HJZ0</accession>
<dbReference type="GO" id="GO:0005739">
    <property type="term" value="C:mitochondrion"/>
    <property type="evidence" value="ECO:0007669"/>
    <property type="project" value="UniProtKB-SubCell"/>
</dbReference>
<dbReference type="InterPro" id="IPR055063">
    <property type="entry name" value="Rib_mS39_PPR"/>
</dbReference>
<dbReference type="PANTHER" id="PTHR16276:SF1">
    <property type="entry name" value="SMALL RIBOSOMAL SUBUNIT PROTEIN MS39"/>
    <property type="match status" value="1"/>
</dbReference>
<keyword evidence="8" id="KW-0689">Ribosomal protein</keyword>
<keyword evidence="3" id="KW-0699">rRNA-binding</keyword>
<reference evidence="12" key="1">
    <citation type="journal article" date="2024" name="Gigascience">
        <title>Chromosome-level genome of the poultry shaft louse Menopon gallinae provides insight into the host-switching and adaptive evolution of parasitic lice.</title>
        <authorList>
            <person name="Xu Y."/>
            <person name="Ma L."/>
            <person name="Liu S."/>
            <person name="Liang Y."/>
            <person name="Liu Q."/>
            <person name="He Z."/>
            <person name="Tian L."/>
            <person name="Duan Y."/>
            <person name="Cai W."/>
            <person name="Li H."/>
            <person name="Song F."/>
        </authorList>
    </citation>
    <scope>NUCLEOTIDE SEQUENCE</scope>
    <source>
        <strain evidence="12">Cailab_2023a</strain>
    </source>
</reference>
<keyword evidence="6" id="KW-0694">RNA-binding</keyword>
<evidence type="ECO:0000256" key="4">
    <source>
        <dbReference type="ARBA" id="ARBA00022737"/>
    </source>
</evidence>
<evidence type="ECO:0000256" key="3">
    <source>
        <dbReference type="ARBA" id="ARBA00022730"/>
    </source>
</evidence>
<dbReference type="GO" id="GO:0006417">
    <property type="term" value="P:regulation of translation"/>
    <property type="evidence" value="ECO:0007669"/>
    <property type="project" value="UniProtKB-KW"/>
</dbReference>
<evidence type="ECO:0000256" key="2">
    <source>
        <dbReference type="ARBA" id="ARBA00008551"/>
    </source>
</evidence>
<evidence type="ECO:0000256" key="5">
    <source>
        <dbReference type="ARBA" id="ARBA00022845"/>
    </source>
</evidence>
<dbReference type="GO" id="GO:0032543">
    <property type="term" value="P:mitochondrial translation"/>
    <property type="evidence" value="ECO:0007669"/>
    <property type="project" value="InterPro"/>
</dbReference>